<evidence type="ECO:0000256" key="13">
    <source>
        <dbReference type="ARBA" id="ARBA00023128"/>
    </source>
</evidence>
<keyword evidence="6 16" id="KW-0679">Respiratory chain</keyword>
<dbReference type="GO" id="GO:0008137">
    <property type="term" value="F:NADH dehydrogenase (ubiquinone) activity"/>
    <property type="evidence" value="ECO:0007669"/>
    <property type="project" value="UniProtKB-UniRule"/>
</dbReference>
<dbReference type="RefSeq" id="YP_009700348.1">
    <property type="nucleotide sequence ID" value="NC_044865.1"/>
</dbReference>
<keyword evidence="9 16" id="KW-0249">Electron transport</keyword>
<feature type="transmembrane region" description="Helical" evidence="16">
    <location>
        <begin position="63"/>
        <end position="81"/>
    </location>
</feature>
<keyword evidence="10 16" id="KW-1133">Transmembrane helix</keyword>
<evidence type="ECO:0000256" key="12">
    <source>
        <dbReference type="ARBA" id="ARBA00023075"/>
    </source>
</evidence>
<feature type="transmembrane region" description="Helical" evidence="16">
    <location>
        <begin position="389"/>
        <end position="412"/>
    </location>
</feature>
<gene>
    <name evidence="19" type="primary">ND4</name>
</gene>
<dbReference type="PANTHER" id="PTHR43507:SF20">
    <property type="entry name" value="NADH-UBIQUINONE OXIDOREDUCTASE CHAIN 4"/>
    <property type="match status" value="1"/>
</dbReference>
<geneLocation type="mitochondrion" evidence="19"/>
<feature type="transmembrane region" description="Helical" evidence="16">
    <location>
        <begin position="257"/>
        <end position="278"/>
    </location>
</feature>
<evidence type="ECO:0000256" key="9">
    <source>
        <dbReference type="ARBA" id="ARBA00022982"/>
    </source>
</evidence>
<dbReference type="Pfam" id="PF01059">
    <property type="entry name" value="Oxidored_q5_N"/>
    <property type="match status" value="1"/>
</dbReference>
<evidence type="ECO:0000256" key="14">
    <source>
        <dbReference type="ARBA" id="ARBA00023136"/>
    </source>
</evidence>
<evidence type="ECO:0000256" key="11">
    <source>
        <dbReference type="ARBA" id="ARBA00023027"/>
    </source>
</evidence>
<evidence type="ECO:0000256" key="8">
    <source>
        <dbReference type="ARBA" id="ARBA00022967"/>
    </source>
</evidence>
<evidence type="ECO:0000256" key="16">
    <source>
        <dbReference type="RuleBase" id="RU003297"/>
    </source>
</evidence>
<feature type="transmembrane region" description="Helical" evidence="16">
    <location>
        <begin position="149"/>
        <end position="170"/>
    </location>
</feature>
<proteinExistence type="inferred from homology"/>
<dbReference type="InterPro" id="IPR010227">
    <property type="entry name" value="NADH_Q_OxRdtase_chainM/4"/>
</dbReference>
<keyword evidence="5 16" id="KW-0813">Transport</keyword>
<name>A0A5J6CEC9_9PIPI</name>
<dbReference type="GO" id="GO:0003954">
    <property type="term" value="F:NADH dehydrogenase activity"/>
    <property type="evidence" value="ECO:0007669"/>
    <property type="project" value="TreeGrafter"/>
</dbReference>
<dbReference type="GO" id="GO:0042773">
    <property type="term" value="P:ATP synthesis coupled electron transport"/>
    <property type="evidence" value="ECO:0007669"/>
    <property type="project" value="InterPro"/>
</dbReference>
<feature type="transmembrane region" description="Helical" evidence="16">
    <location>
        <begin position="309"/>
        <end position="330"/>
    </location>
</feature>
<dbReference type="GO" id="GO:0048039">
    <property type="term" value="F:ubiquinone binding"/>
    <property type="evidence" value="ECO:0007669"/>
    <property type="project" value="TreeGrafter"/>
</dbReference>
<comment type="catalytic activity">
    <reaction evidence="15 16">
        <text>a ubiquinone + NADH + 5 H(+)(in) = a ubiquinol + NAD(+) + 4 H(+)(out)</text>
        <dbReference type="Rhea" id="RHEA:29091"/>
        <dbReference type="Rhea" id="RHEA-COMP:9565"/>
        <dbReference type="Rhea" id="RHEA-COMP:9566"/>
        <dbReference type="ChEBI" id="CHEBI:15378"/>
        <dbReference type="ChEBI" id="CHEBI:16389"/>
        <dbReference type="ChEBI" id="CHEBI:17976"/>
        <dbReference type="ChEBI" id="CHEBI:57540"/>
        <dbReference type="ChEBI" id="CHEBI:57945"/>
        <dbReference type="EC" id="7.1.1.2"/>
    </reaction>
</comment>
<keyword evidence="7 16" id="KW-0812">Transmembrane</keyword>
<dbReference type="CTD" id="4538"/>
<dbReference type="GO" id="GO:0015990">
    <property type="term" value="P:electron transport coupled proton transport"/>
    <property type="evidence" value="ECO:0007669"/>
    <property type="project" value="TreeGrafter"/>
</dbReference>
<keyword evidence="14 16" id="KW-0472">Membrane</keyword>
<evidence type="ECO:0000256" key="10">
    <source>
        <dbReference type="ARBA" id="ARBA00022989"/>
    </source>
</evidence>
<feature type="transmembrane region" description="Helical" evidence="16">
    <location>
        <begin position="194"/>
        <end position="216"/>
    </location>
</feature>
<evidence type="ECO:0000256" key="6">
    <source>
        <dbReference type="ARBA" id="ARBA00022660"/>
    </source>
</evidence>
<accession>A0A5J6CEC9</accession>
<dbReference type="PRINTS" id="PR01437">
    <property type="entry name" value="NUOXDRDTASE4"/>
</dbReference>
<evidence type="ECO:0000256" key="15">
    <source>
        <dbReference type="ARBA" id="ARBA00049551"/>
    </source>
</evidence>
<comment type="function">
    <text evidence="16">Core subunit of the mitochondrial membrane respiratory chain NADH dehydrogenase (Complex I) which catalyzes electron transfer from NADH through the respiratory chain, using ubiquinone as an electron acceptor. Essential for the catalytic activity and assembly of complex I.</text>
</comment>
<evidence type="ECO:0000256" key="4">
    <source>
        <dbReference type="ARBA" id="ARBA00021006"/>
    </source>
</evidence>
<keyword evidence="11 16" id="KW-0520">NAD</keyword>
<dbReference type="GO" id="GO:0031966">
    <property type="term" value="C:mitochondrial membrane"/>
    <property type="evidence" value="ECO:0007669"/>
    <property type="project" value="UniProtKB-SubCell"/>
</dbReference>
<feature type="domain" description="NADH:quinone oxidoreductase/Mrp antiporter transmembrane" evidence="17">
    <location>
        <begin position="112"/>
        <end position="402"/>
    </location>
</feature>
<evidence type="ECO:0000256" key="7">
    <source>
        <dbReference type="ARBA" id="ARBA00022692"/>
    </source>
</evidence>
<dbReference type="NCBIfam" id="TIGR01972">
    <property type="entry name" value="NDH_I_M"/>
    <property type="match status" value="1"/>
</dbReference>
<evidence type="ECO:0000259" key="17">
    <source>
        <dbReference type="Pfam" id="PF00361"/>
    </source>
</evidence>
<dbReference type="Pfam" id="PF00361">
    <property type="entry name" value="Proton_antipo_M"/>
    <property type="match status" value="1"/>
</dbReference>
<keyword evidence="12 16" id="KW-0830">Ubiquinone</keyword>
<keyword evidence="13 16" id="KW-0496">Mitochondrion</keyword>
<organism evidence="19">
    <name type="scientific">Xenopus calcaratus</name>
    <name type="common">Biafran clawed frog</name>
    <dbReference type="NCBI Taxonomy" id="451444"/>
    <lineage>
        <taxon>Eukaryota</taxon>
        <taxon>Metazoa</taxon>
        <taxon>Chordata</taxon>
        <taxon>Craniata</taxon>
        <taxon>Vertebrata</taxon>
        <taxon>Euteleostomi</taxon>
        <taxon>Amphibia</taxon>
        <taxon>Batrachia</taxon>
        <taxon>Anura</taxon>
        <taxon>Pipoidea</taxon>
        <taxon>Pipidae</taxon>
        <taxon>Xenopodinae</taxon>
        <taxon>Xenopus</taxon>
        <taxon>Silurana</taxon>
    </lineage>
</organism>
<evidence type="ECO:0000256" key="5">
    <source>
        <dbReference type="ARBA" id="ARBA00022448"/>
    </source>
</evidence>
<dbReference type="InterPro" id="IPR003918">
    <property type="entry name" value="NADH_UbQ_OxRdtase"/>
</dbReference>
<evidence type="ECO:0000313" key="19">
    <source>
        <dbReference type="EMBL" id="QEQ13380.1"/>
    </source>
</evidence>
<evidence type="ECO:0000256" key="3">
    <source>
        <dbReference type="ARBA" id="ARBA00012944"/>
    </source>
</evidence>
<evidence type="ECO:0000256" key="2">
    <source>
        <dbReference type="ARBA" id="ARBA00009025"/>
    </source>
</evidence>
<dbReference type="GeneID" id="41852589"/>
<feature type="transmembrane region" description="Helical" evidence="16">
    <location>
        <begin position="228"/>
        <end position="251"/>
    </location>
</feature>
<dbReference type="InterPro" id="IPR001750">
    <property type="entry name" value="ND/Mrp_TM"/>
</dbReference>
<feature type="transmembrane region" description="Helical" evidence="16">
    <location>
        <begin position="285"/>
        <end position="303"/>
    </location>
</feature>
<reference evidence="19" key="1">
    <citation type="journal article" date="2019" name="PLoS ONE">
        <title>Xenopus fraseri: Mr. Fraser, where did your frog come from?</title>
        <authorList>
            <person name="Evans B.J."/>
            <person name="Gansauge M.T."/>
            <person name="Stanley E.L."/>
            <person name="Furman B.L.S."/>
            <person name="Cauret C.M.S."/>
            <person name="Ofori-Boateng C."/>
            <person name="Gvozdik V."/>
            <person name="Streicher J.W."/>
            <person name="Greenbaum E."/>
            <person name="Tinsley R.C."/>
            <person name="Meyer M."/>
            <person name="Blackburn D.C."/>
        </authorList>
    </citation>
    <scope>NUCLEOTIDE SEQUENCE</scope>
    <source>
        <strain evidence="19">R7934_NMP6V_74630.1</strain>
    </source>
</reference>
<dbReference type="PANTHER" id="PTHR43507">
    <property type="entry name" value="NADH-UBIQUINONE OXIDOREDUCTASE CHAIN 4"/>
    <property type="match status" value="1"/>
</dbReference>
<comment type="similarity">
    <text evidence="2 16">Belongs to the complex I subunit 4 family.</text>
</comment>
<dbReference type="EMBL" id="MN259068">
    <property type="protein sequence ID" value="QEQ13380.1"/>
    <property type="molecule type" value="Genomic_DNA"/>
</dbReference>
<keyword evidence="8" id="KW-1278">Translocase</keyword>
<sequence>MLKILIPTLMLIPSTWLINKKWLWPSLTSQSLIISLLSLSWFFNQTETTHFSNHLMSIDQLSTPLLILTCWLLPLMILASQNHLSTEPISRQRTFITMLVFLQLSLIMAFSATELILFYIMFEITLIPTLIIITRWGNQAERLNAGTYFLFYTLAGSLPLLVALLSLYSYTGTLSLSLLQLLPNHIPLSWANKLWWFACLLAFMVKMPLYGTHLWLPKAHVEAPIAGSMVLAAILLKLGGYGIIRISITLTPAMKDLAYPFLILSLWGIIMTSSICLRQTDLKSMIAYSSVSHMGLVISAAMIQTPWSLTGAMILMIAHGLISSALFCLANTNYERTHSRALLLSRGLQSILPLMGTWWLLSNLANMALPPSPNLMGEITIMAALFNWSNWTIILTGVGTLLTASYSLYMFLMTQRGPTPEHLTAITPTHTREHTLMTLHLVPIFPLMMKPELIWGLFF</sequence>
<dbReference type="EC" id="7.1.1.2" evidence="3 16"/>
<evidence type="ECO:0000256" key="1">
    <source>
        <dbReference type="ARBA" id="ARBA00004225"/>
    </source>
</evidence>
<feature type="transmembrane region" description="Helical" evidence="16">
    <location>
        <begin position="21"/>
        <end position="43"/>
    </location>
</feature>
<evidence type="ECO:0000259" key="18">
    <source>
        <dbReference type="Pfam" id="PF01059"/>
    </source>
</evidence>
<dbReference type="AlphaFoldDB" id="A0A5J6CEC9"/>
<feature type="transmembrane region" description="Helical" evidence="16">
    <location>
        <begin position="116"/>
        <end position="137"/>
    </location>
</feature>
<feature type="transmembrane region" description="Helical" evidence="16">
    <location>
        <begin position="93"/>
        <end position="110"/>
    </location>
</feature>
<feature type="domain" description="NADH:ubiquinone oxidoreductase chain 4 N-terminal" evidence="18">
    <location>
        <begin position="1"/>
        <end position="109"/>
    </location>
</feature>
<protein>
    <recommendedName>
        <fullName evidence="4 16">NADH-ubiquinone oxidoreductase chain 4</fullName>
        <ecNumber evidence="3 16">7.1.1.2</ecNumber>
    </recommendedName>
</protein>
<dbReference type="InterPro" id="IPR000260">
    <property type="entry name" value="NADH4_N"/>
</dbReference>
<comment type="subcellular location">
    <subcellularLocation>
        <location evidence="1 16">Mitochondrion membrane</location>
        <topology evidence="1 16">Multi-pass membrane protein</topology>
    </subcellularLocation>
</comment>